<dbReference type="AlphaFoldDB" id="A0A419V5F3"/>
<dbReference type="EMBL" id="RAPK01000007">
    <property type="protein sequence ID" value="RKD75214.1"/>
    <property type="molecule type" value="Genomic_DNA"/>
</dbReference>
<comment type="caution">
    <text evidence="1">The sequence shown here is derived from an EMBL/GenBank/DDBJ whole genome shotgun (WGS) entry which is preliminary data.</text>
</comment>
<protein>
    <submittedName>
        <fullName evidence="1">Uncharacterized protein</fullName>
    </submittedName>
</protein>
<sequence length="88" mass="10402">MAETTWVNIGLGRDLRTDHYETFQDFYRFIYTINGEDFSIDYYPDKYPGEDIVISPEDVYVVSKSQRRTAVTRDARKIIQEVLKNETP</sequence>
<evidence type="ECO:0000313" key="2">
    <source>
        <dbReference type="Proteomes" id="UP000285120"/>
    </source>
</evidence>
<organism evidence="1 2">
    <name type="scientific">Sinobaca qinghaiensis</name>
    <dbReference type="NCBI Taxonomy" id="342944"/>
    <lineage>
        <taxon>Bacteria</taxon>
        <taxon>Bacillati</taxon>
        <taxon>Bacillota</taxon>
        <taxon>Bacilli</taxon>
        <taxon>Bacillales</taxon>
        <taxon>Sporolactobacillaceae</taxon>
        <taxon>Sinobaca</taxon>
    </lineage>
</organism>
<evidence type="ECO:0000313" key="1">
    <source>
        <dbReference type="EMBL" id="RKD75214.1"/>
    </source>
</evidence>
<reference evidence="1 2" key="1">
    <citation type="submission" date="2018-09" db="EMBL/GenBank/DDBJ databases">
        <title>Genomic Encyclopedia of Archaeal and Bacterial Type Strains, Phase II (KMG-II): from individual species to whole genera.</title>
        <authorList>
            <person name="Goeker M."/>
        </authorList>
    </citation>
    <scope>NUCLEOTIDE SEQUENCE [LARGE SCALE GENOMIC DNA]</scope>
    <source>
        <strain evidence="1 2">DSM 17008</strain>
    </source>
</reference>
<dbReference type="RefSeq" id="WP_120192110.1">
    <property type="nucleotide sequence ID" value="NZ_RAPK01000007.1"/>
</dbReference>
<keyword evidence="2" id="KW-1185">Reference proteome</keyword>
<dbReference type="Proteomes" id="UP000285120">
    <property type="component" value="Unassembled WGS sequence"/>
</dbReference>
<proteinExistence type="predicted"/>
<accession>A0A419V5F3</accession>
<gene>
    <name evidence="1" type="ORF">ATL39_0912</name>
</gene>
<name>A0A419V5F3_9BACL</name>